<dbReference type="FunFam" id="1.10.630.10:FF:000238">
    <property type="entry name" value="Cytochrome P450 2A6"/>
    <property type="match status" value="1"/>
</dbReference>
<dbReference type="InterPro" id="IPR001128">
    <property type="entry name" value="Cyt_P450"/>
</dbReference>
<keyword evidence="13" id="KW-0732">Signal</keyword>
<evidence type="ECO:0000313" key="14">
    <source>
        <dbReference type="Ensembl" id="ENSAZOP00000030650.1"/>
    </source>
</evidence>
<evidence type="ECO:0000256" key="12">
    <source>
        <dbReference type="ARBA" id="ARBA00023136"/>
    </source>
</evidence>
<sequence>MEVTTTLLLLLGLSLLLLVALRGSRGGDGRLPPGPTPLPLIGNLLQISPSRTLQSLLKLRDVYGPVFTVYLGTRRVVVLCGHAAVREALVEHAEEFAGRGRLPTVEKTFKGHGVVFSNGERWKQLRRFSLTVLRDFGMGRKSIEGRIQEEAQFLLQELRKPFDPTYPLSRAVSNVICSIVFGDRFDYQDAELLELLKMMNESFRELSTPWAQVGHRFIPGPQTKIYNLLEGMRRFIARRVRANAQTLDPSCPRDFIDCFLLQMEKVWGPWGGWESSPPPPG</sequence>
<evidence type="ECO:0000256" key="4">
    <source>
        <dbReference type="ARBA" id="ARBA00010617"/>
    </source>
</evidence>
<keyword evidence="12" id="KW-0472">Membrane</keyword>
<evidence type="ECO:0000256" key="8">
    <source>
        <dbReference type="ARBA" id="ARBA00022848"/>
    </source>
</evidence>
<dbReference type="InterPro" id="IPR050182">
    <property type="entry name" value="Cytochrome_P450_fam2"/>
</dbReference>
<dbReference type="InterPro" id="IPR002401">
    <property type="entry name" value="Cyt_P450_E_grp-I"/>
</dbReference>
<dbReference type="PRINTS" id="PR00463">
    <property type="entry name" value="EP450I"/>
</dbReference>
<dbReference type="Ensembl" id="ENSAZOT00000032779.1">
    <property type="protein sequence ID" value="ENSAZOP00000030650.1"/>
    <property type="gene ID" value="ENSAZOG00000019057.1"/>
</dbReference>
<dbReference type="GO" id="GO:0005506">
    <property type="term" value="F:iron ion binding"/>
    <property type="evidence" value="ECO:0007669"/>
    <property type="project" value="InterPro"/>
</dbReference>
<evidence type="ECO:0000256" key="1">
    <source>
        <dbReference type="ARBA" id="ARBA00001971"/>
    </source>
</evidence>
<dbReference type="GO" id="GO:0005789">
    <property type="term" value="C:endoplasmic reticulum membrane"/>
    <property type="evidence" value="ECO:0007669"/>
    <property type="project" value="UniProtKB-SubCell"/>
</dbReference>
<protein>
    <recommendedName>
        <fullName evidence="16">Cytochrome P450 2G1</fullName>
    </recommendedName>
</protein>
<dbReference type="AlphaFoldDB" id="A0A8B9VXW4"/>
<reference evidence="14" key="2">
    <citation type="submission" date="2025-09" db="UniProtKB">
        <authorList>
            <consortium name="Ensembl"/>
        </authorList>
    </citation>
    <scope>IDENTIFICATION</scope>
</reference>
<name>A0A8B9VXW4_9AVES</name>
<keyword evidence="15" id="KW-1185">Reference proteome</keyword>
<keyword evidence="8" id="KW-0492">Microsome</keyword>
<comment type="similarity">
    <text evidence="4">Belongs to the cytochrome P450 family.</text>
</comment>
<dbReference type="GO" id="GO:0008392">
    <property type="term" value="F:arachidonate epoxygenase activity"/>
    <property type="evidence" value="ECO:0007669"/>
    <property type="project" value="TreeGrafter"/>
</dbReference>
<organism evidence="14 15">
    <name type="scientific">Anas zonorhyncha</name>
    <name type="common">Eastern spot-billed duck</name>
    <dbReference type="NCBI Taxonomy" id="75864"/>
    <lineage>
        <taxon>Eukaryota</taxon>
        <taxon>Metazoa</taxon>
        <taxon>Chordata</taxon>
        <taxon>Craniata</taxon>
        <taxon>Vertebrata</taxon>
        <taxon>Euteleostomi</taxon>
        <taxon>Archelosauria</taxon>
        <taxon>Archosauria</taxon>
        <taxon>Dinosauria</taxon>
        <taxon>Saurischia</taxon>
        <taxon>Theropoda</taxon>
        <taxon>Coelurosauria</taxon>
        <taxon>Aves</taxon>
        <taxon>Neognathae</taxon>
        <taxon>Galloanserae</taxon>
        <taxon>Anseriformes</taxon>
        <taxon>Anatidae</taxon>
        <taxon>Anatinae</taxon>
        <taxon>Anas</taxon>
    </lineage>
</organism>
<dbReference type="PANTHER" id="PTHR24300:SF424">
    <property type="entry name" value="CYTOCHROME P450"/>
    <property type="match status" value="1"/>
</dbReference>
<dbReference type="InterPro" id="IPR036396">
    <property type="entry name" value="Cyt_P450_sf"/>
</dbReference>
<accession>A0A8B9VXW4</accession>
<dbReference type="Pfam" id="PF00067">
    <property type="entry name" value="p450"/>
    <property type="match status" value="1"/>
</dbReference>
<keyword evidence="10" id="KW-0408">Iron</keyword>
<feature type="signal peptide" evidence="13">
    <location>
        <begin position="1"/>
        <end position="26"/>
    </location>
</feature>
<dbReference type="GO" id="GO:0016712">
    <property type="term" value="F:oxidoreductase activity, acting on paired donors, with incorporation or reduction of molecular oxygen, reduced flavin or flavoprotein as one donor, and incorporation of one atom of oxygen"/>
    <property type="evidence" value="ECO:0007669"/>
    <property type="project" value="TreeGrafter"/>
</dbReference>
<evidence type="ECO:0000256" key="11">
    <source>
        <dbReference type="ARBA" id="ARBA00023033"/>
    </source>
</evidence>
<evidence type="ECO:0000313" key="15">
    <source>
        <dbReference type="Proteomes" id="UP000694549"/>
    </source>
</evidence>
<dbReference type="GO" id="GO:0020037">
    <property type="term" value="F:heme binding"/>
    <property type="evidence" value="ECO:0007669"/>
    <property type="project" value="InterPro"/>
</dbReference>
<reference evidence="14" key="1">
    <citation type="submission" date="2025-08" db="UniProtKB">
        <authorList>
            <consortium name="Ensembl"/>
        </authorList>
    </citation>
    <scope>IDENTIFICATION</scope>
</reference>
<dbReference type="GO" id="GO:0019373">
    <property type="term" value="P:epoxygenase P450 pathway"/>
    <property type="evidence" value="ECO:0007669"/>
    <property type="project" value="TreeGrafter"/>
</dbReference>
<evidence type="ECO:0000256" key="5">
    <source>
        <dbReference type="ARBA" id="ARBA00022617"/>
    </source>
</evidence>
<keyword evidence="7" id="KW-0256">Endoplasmic reticulum</keyword>
<keyword evidence="9" id="KW-0560">Oxidoreductase</keyword>
<dbReference type="PANTHER" id="PTHR24300">
    <property type="entry name" value="CYTOCHROME P450 508A4-RELATED"/>
    <property type="match status" value="1"/>
</dbReference>
<comment type="subcellular location">
    <subcellularLocation>
        <location evidence="3">Endoplasmic reticulum membrane</location>
        <topology evidence="3">Peripheral membrane protein</topology>
    </subcellularLocation>
    <subcellularLocation>
        <location evidence="2">Microsome membrane</location>
        <topology evidence="2">Peripheral membrane protein</topology>
    </subcellularLocation>
</comment>
<dbReference type="Gene3D" id="1.10.630.10">
    <property type="entry name" value="Cytochrome P450"/>
    <property type="match status" value="1"/>
</dbReference>
<dbReference type="Proteomes" id="UP000694549">
    <property type="component" value="Unplaced"/>
</dbReference>
<feature type="chain" id="PRO_5034403326" description="Cytochrome P450 2G1" evidence="13">
    <location>
        <begin position="27"/>
        <end position="281"/>
    </location>
</feature>
<comment type="cofactor">
    <cofactor evidence="1">
        <name>heme</name>
        <dbReference type="ChEBI" id="CHEBI:30413"/>
    </cofactor>
</comment>
<evidence type="ECO:0000256" key="13">
    <source>
        <dbReference type="SAM" id="SignalP"/>
    </source>
</evidence>
<dbReference type="SUPFAM" id="SSF48264">
    <property type="entry name" value="Cytochrome P450"/>
    <property type="match status" value="1"/>
</dbReference>
<proteinExistence type="inferred from homology"/>
<evidence type="ECO:0000256" key="9">
    <source>
        <dbReference type="ARBA" id="ARBA00023002"/>
    </source>
</evidence>
<keyword evidence="11" id="KW-0503">Monooxygenase</keyword>
<evidence type="ECO:0000256" key="7">
    <source>
        <dbReference type="ARBA" id="ARBA00022824"/>
    </source>
</evidence>
<evidence type="ECO:0000256" key="10">
    <source>
        <dbReference type="ARBA" id="ARBA00023004"/>
    </source>
</evidence>
<evidence type="ECO:0000256" key="2">
    <source>
        <dbReference type="ARBA" id="ARBA00004174"/>
    </source>
</evidence>
<keyword evidence="5" id="KW-0349">Heme</keyword>
<evidence type="ECO:0008006" key="16">
    <source>
        <dbReference type="Google" id="ProtNLM"/>
    </source>
</evidence>
<dbReference type="GO" id="GO:0006805">
    <property type="term" value="P:xenobiotic metabolic process"/>
    <property type="evidence" value="ECO:0007669"/>
    <property type="project" value="TreeGrafter"/>
</dbReference>
<evidence type="ECO:0000256" key="6">
    <source>
        <dbReference type="ARBA" id="ARBA00022723"/>
    </source>
</evidence>
<evidence type="ECO:0000256" key="3">
    <source>
        <dbReference type="ARBA" id="ARBA00004406"/>
    </source>
</evidence>
<keyword evidence="6" id="KW-0479">Metal-binding</keyword>